<dbReference type="Pfam" id="PF00271">
    <property type="entry name" value="Helicase_C"/>
    <property type="match status" value="1"/>
</dbReference>
<evidence type="ECO:0000259" key="5">
    <source>
        <dbReference type="PROSITE" id="PS51192"/>
    </source>
</evidence>
<sequence>MSSNLSQSEKSRKEKSAFMEIERISVDPHRWEPSSRFLLHPLQYEKLNPVQSAFFDYYGREANVIVEASTSAGKTVIAEMAVAHALAQGGKAVYLCPAKDLARQQIGEWTGSRHPFSVRKVVIATGDVTQEMGKQTLVKELLASDIAIMTNELFDSLFRRSGSEELAAWKGALHTIVIDEFHYLDEAGRGSALECALIRTVETNRTLRYVGLSATMGNAEEVARWLRSLTGRETVLISSSWRPSVLNLSLVPYKAKGARDKQVEFLALIKYLLDQFPDDKFLIFVHTKGALAKTILSGLKAMGYEIKFHNADKTMDMRNLIVESFKKREGGLQYLLATSTVAVGMNLPARRVIVVDVYRGRERVDVKQLNQMVGRAGRTGIDPEGDAYIIVPQEEFTYWASALSSPSPVLSQLRNPKELMFHLINDINNSIDTVERMEGWFMKTLACFQASDTARDAVRDALDRLAKCGAVEQEDGVYAATGIGKMAAWYYYSPEMVSFVVRGLSAYSGKSDVVLSWILGRAYLFNKGGNLYHTSVDFTRYVDELKIKTSGNERLLRMSPPAFNNAVYAYGFYLWLNELFESAGTEMTAVIREILQDVQRLAQLLDTVADFYGKTLGGPRIKKLAYRLRYGIRSELYELCQLKGIGAKRARLLYNSGFKTVEDIKRDITKASNIARVSLQGLVANG</sequence>
<dbReference type="PANTHER" id="PTHR47961">
    <property type="entry name" value="DNA POLYMERASE THETA, PUTATIVE (AFU_ORTHOLOGUE AFUA_1G05260)-RELATED"/>
    <property type="match status" value="1"/>
</dbReference>
<dbReference type="InterPro" id="IPR027417">
    <property type="entry name" value="P-loop_NTPase"/>
</dbReference>
<evidence type="ECO:0000256" key="1">
    <source>
        <dbReference type="ARBA" id="ARBA00022741"/>
    </source>
</evidence>
<dbReference type="SUPFAM" id="SSF158702">
    <property type="entry name" value="Sec63 N-terminal domain-like"/>
    <property type="match status" value="1"/>
</dbReference>
<dbReference type="SUPFAM" id="SSF52540">
    <property type="entry name" value="P-loop containing nucleoside triphosphate hydrolases"/>
    <property type="match status" value="1"/>
</dbReference>
<dbReference type="PROSITE" id="PS51192">
    <property type="entry name" value="HELICASE_ATP_BIND_1"/>
    <property type="match status" value="1"/>
</dbReference>
<keyword evidence="2" id="KW-0378">Hydrolase</keyword>
<keyword evidence="4" id="KW-0067">ATP-binding</keyword>
<evidence type="ECO:0000313" key="7">
    <source>
        <dbReference type="EMBL" id="MBZ0157142.1"/>
    </source>
</evidence>
<dbReference type="Gene3D" id="1.10.150.20">
    <property type="entry name" value="5' to 3' exonuclease, C-terminal subdomain"/>
    <property type="match status" value="1"/>
</dbReference>
<dbReference type="GO" id="GO:0016787">
    <property type="term" value="F:hydrolase activity"/>
    <property type="evidence" value="ECO:0007669"/>
    <property type="project" value="UniProtKB-KW"/>
</dbReference>
<dbReference type="GO" id="GO:0003676">
    <property type="term" value="F:nucleic acid binding"/>
    <property type="evidence" value="ECO:0007669"/>
    <property type="project" value="InterPro"/>
</dbReference>
<keyword evidence="1" id="KW-0547">Nucleotide-binding</keyword>
<dbReference type="CDD" id="cd17921">
    <property type="entry name" value="DEXHc_Ski2"/>
    <property type="match status" value="1"/>
</dbReference>
<name>A0A953M247_9BACT</name>
<reference evidence="7" key="1">
    <citation type="journal article" date="2021" name="bioRxiv">
        <title>Unraveling nitrogen, sulfur and carbon metabolic pathways and microbial community transcriptional responses to substrate deprivation and toxicity stresses in a bioreactor mimicking anoxic brackish coastal sediment conditions.</title>
        <authorList>
            <person name="Martins P.D."/>
            <person name="Echeveste M.J."/>
            <person name="Arshad A."/>
            <person name="Kurth J."/>
            <person name="Ouboter H."/>
            <person name="Jetten M.S.M."/>
            <person name="Welte C.U."/>
        </authorList>
    </citation>
    <scope>NUCLEOTIDE SEQUENCE</scope>
    <source>
        <strain evidence="7">MAG_39</strain>
    </source>
</reference>
<reference evidence="7" key="2">
    <citation type="submission" date="2021-08" db="EMBL/GenBank/DDBJ databases">
        <authorList>
            <person name="Dalcin Martins P."/>
        </authorList>
    </citation>
    <scope>NUCLEOTIDE SEQUENCE</scope>
    <source>
        <strain evidence="7">MAG_39</strain>
    </source>
</reference>
<feature type="domain" description="Helicase ATP-binding" evidence="5">
    <location>
        <begin position="55"/>
        <end position="234"/>
    </location>
</feature>
<feature type="domain" description="Helicase C-terminal" evidence="6">
    <location>
        <begin position="268"/>
        <end position="435"/>
    </location>
</feature>
<dbReference type="SUPFAM" id="SSF46785">
    <property type="entry name" value="Winged helix' DNA-binding domain"/>
    <property type="match status" value="1"/>
</dbReference>
<dbReference type="SMART" id="SM00487">
    <property type="entry name" value="DEXDc"/>
    <property type="match status" value="1"/>
</dbReference>
<dbReference type="PROSITE" id="PS51194">
    <property type="entry name" value="HELICASE_CTER"/>
    <property type="match status" value="1"/>
</dbReference>
<gene>
    <name evidence="7" type="ORF">K8I29_13130</name>
</gene>
<dbReference type="SMART" id="SM00490">
    <property type="entry name" value="HELICc"/>
    <property type="match status" value="1"/>
</dbReference>
<dbReference type="InterPro" id="IPR001650">
    <property type="entry name" value="Helicase_C-like"/>
</dbReference>
<dbReference type="Gene3D" id="3.40.50.300">
    <property type="entry name" value="P-loop containing nucleotide triphosphate hydrolases"/>
    <property type="match status" value="3"/>
</dbReference>
<dbReference type="InterPro" id="IPR014001">
    <property type="entry name" value="Helicase_ATP-bd"/>
</dbReference>
<comment type="caution">
    <text evidence="7">The sequence shown here is derived from an EMBL/GenBank/DDBJ whole genome shotgun (WGS) entry which is preliminary data.</text>
</comment>
<dbReference type="InterPro" id="IPR050474">
    <property type="entry name" value="Hel308_SKI2-like"/>
</dbReference>
<dbReference type="Gene3D" id="1.10.3380.30">
    <property type="match status" value="1"/>
</dbReference>
<dbReference type="InterPro" id="IPR011545">
    <property type="entry name" value="DEAD/DEAH_box_helicase_dom"/>
</dbReference>
<evidence type="ECO:0000256" key="4">
    <source>
        <dbReference type="ARBA" id="ARBA00022840"/>
    </source>
</evidence>
<dbReference type="GO" id="GO:0005524">
    <property type="term" value="F:ATP binding"/>
    <property type="evidence" value="ECO:0007669"/>
    <property type="project" value="UniProtKB-KW"/>
</dbReference>
<proteinExistence type="predicted"/>
<dbReference type="EMBL" id="JAIOIV010000105">
    <property type="protein sequence ID" value="MBZ0157142.1"/>
    <property type="molecule type" value="Genomic_DNA"/>
</dbReference>
<protein>
    <submittedName>
        <fullName evidence="7">DEAD/DEAH box helicase</fullName>
    </submittedName>
</protein>
<dbReference type="AlphaFoldDB" id="A0A953M247"/>
<dbReference type="InterPro" id="IPR036390">
    <property type="entry name" value="WH_DNA-bd_sf"/>
</dbReference>
<evidence type="ECO:0000256" key="2">
    <source>
        <dbReference type="ARBA" id="ARBA00022801"/>
    </source>
</evidence>
<dbReference type="Proteomes" id="UP000705867">
    <property type="component" value="Unassembled WGS sequence"/>
</dbReference>
<dbReference type="PANTHER" id="PTHR47961:SF6">
    <property type="entry name" value="DNA-DIRECTED DNA POLYMERASE"/>
    <property type="match status" value="1"/>
</dbReference>
<accession>A0A953M247</accession>
<evidence type="ECO:0000259" key="6">
    <source>
        <dbReference type="PROSITE" id="PS51194"/>
    </source>
</evidence>
<keyword evidence="3 7" id="KW-0347">Helicase</keyword>
<evidence type="ECO:0000256" key="3">
    <source>
        <dbReference type="ARBA" id="ARBA00022806"/>
    </source>
</evidence>
<dbReference type="GO" id="GO:0004386">
    <property type="term" value="F:helicase activity"/>
    <property type="evidence" value="ECO:0007669"/>
    <property type="project" value="UniProtKB-KW"/>
</dbReference>
<evidence type="ECO:0000313" key="8">
    <source>
        <dbReference type="Proteomes" id="UP000705867"/>
    </source>
</evidence>
<dbReference type="Pfam" id="PF00270">
    <property type="entry name" value="DEAD"/>
    <property type="match status" value="1"/>
</dbReference>
<organism evidence="7 8">
    <name type="scientific">Candidatus Nitrobium versatile</name>
    <dbReference type="NCBI Taxonomy" id="2884831"/>
    <lineage>
        <taxon>Bacteria</taxon>
        <taxon>Pseudomonadati</taxon>
        <taxon>Nitrospirota</taxon>
        <taxon>Nitrospiria</taxon>
        <taxon>Nitrospirales</taxon>
        <taxon>Nitrospiraceae</taxon>
        <taxon>Candidatus Nitrobium</taxon>
    </lineage>
</organism>